<evidence type="ECO:0000313" key="10">
    <source>
        <dbReference type="Proteomes" id="UP000826651"/>
    </source>
</evidence>
<comment type="subcellular location">
    <subcellularLocation>
        <location evidence="1">Cell membrane</location>
        <topology evidence="1">Multi-pass membrane protein</topology>
    </subcellularLocation>
</comment>
<feature type="domain" description="ABC3 transporter permease C-terminal" evidence="8">
    <location>
        <begin position="275"/>
        <end position="394"/>
    </location>
</feature>
<feature type="transmembrane region" description="Helical" evidence="7">
    <location>
        <begin position="319"/>
        <end position="352"/>
    </location>
</feature>
<dbReference type="InterPro" id="IPR003838">
    <property type="entry name" value="ABC3_permease_C"/>
</dbReference>
<sequence>MMLRLTLAQMRTSAGRLAAAGIAILLGTAFVAVTLLASATLEQTTYNAVTAQLADADLVVDDPTYNLDADALDRIRETDGVAAADPLYSFGAELGAGGRTERVNIGGAASDPRLSPAVYTTGSAPAAAGEVSLGVDIAERLDVQPGDEIEATWESWSPDPDDPENGTWAPHAESLRISGLIEENSGLAYGSPNAYVPADELTRWQIEADEYASTWSSILIAIDDGADTEATLDAVAAQLAGNGTAEVLTVTEQAERKAAEITGNDMTFVVLPLGFAAVALAVAALVIANTFQVLVAQRTRSLALLRCVGATKEQVRSTVLIEALVVGLVSSIAGLVLGTVLMAVGLTVVAGLNLDVPLDRTLHVNAVSVIVPVLVGTVVTVLAALVPARIATRVAPLAALRPVEGEHARGAGRVRMAFALVLVVAGVGLLALAVAIAGGLGGIDAESGLLIALGIGVLGGLSAVLGLLIGTVFVVPALIRLAGRVLSRWVPGRIATANAVRNPRRTGATASALFIGVALVTMMSTGAAAAKDSLGDALATQYPVDVTVSLGASDVALDRAQINVVAETDGVAESALLSLATVTLGVHGSQEQAVAQSVELEDLSPVLRDPAVAAGLTDATIVMPQIYADWYDLVDGDPVTVTAEDGSEVERTAVVTELGGTDPMVTPATFAELGLTPVENAMAVRLADDVDAVATVREIQTVLTDLSATTDAPTVSVAGAAVERAAFTSVVDTLLAVVLGMLAVSVVIALVGVANTLSLSVLERRRESALLRAMGLTRGQLRGMMAVEGVMIAGAGAALGIIAGLGFGWAGTAVMLSSVGEVTLAVPWRDLGMVVVIALVAGLLASVVPARTAARTPPVAALAMD</sequence>
<comment type="similarity">
    <text evidence="6">Belongs to the ABC-4 integral membrane protein family.</text>
</comment>
<dbReference type="PANTHER" id="PTHR30572">
    <property type="entry name" value="MEMBRANE COMPONENT OF TRANSPORTER-RELATED"/>
    <property type="match status" value="1"/>
</dbReference>
<evidence type="ECO:0000259" key="8">
    <source>
        <dbReference type="Pfam" id="PF02687"/>
    </source>
</evidence>
<feature type="transmembrane region" description="Helical" evidence="7">
    <location>
        <begin position="364"/>
        <end position="386"/>
    </location>
</feature>
<evidence type="ECO:0000313" key="9">
    <source>
        <dbReference type="EMBL" id="MBZ2197560.1"/>
    </source>
</evidence>
<organism evidence="9 10">
    <name type="scientific">Occultella gossypii</name>
    <dbReference type="NCBI Taxonomy" id="2800820"/>
    <lineage>
        <taxon>Bacteria</taxon>
        <taxon>Bacillati</taxon>
        <taxon>Actinomycetota</taxon>
        <taxon>Actinomycetes</taxon>
        <taxon>Micrococcales</taxon>
        <taxon>Ruaniaceae</taxon>
        <taxon>Occultella</taxon>
    </lineage>
</organism>
<evidence type="ECO:0000256" key="3">
    <source>
        <dbReference type="ARBA" id="ARBA00022692"/>
    </source>
</evidence>
<feature type="transmembrane region" description="Helical" evidence="7">
    <location>
        <begin position="510"/>
        <end position="530"/>
    </location>
</feature>
<evidence type="ECO:0000256" key="2">
    <source>
        <dbReference type="ARBA" id="ARBA00022475"/>
    </source>
</evidence>
<keyword evidence="3 7" id="KW-0812">Transmembrane</keyword>
<dbReference type="Proteomes" id="UP000826651">
    <property type="component" value="Unassembled WGS sequence"/>
</dbReference>
<proteinExistence type="inferred from homology"/>
<dbReference type="Pfam" id="PF02687">
    <property type="entry name" value="FtsX"/>
    <property type="match status" value="2"/>
</dbReference>
<feature type="domain" description="ABC3 transporter permease C-terminal" evidence="8">
    <location>
        <begin position="741"/>
        <end position="858"/>
    </location>
</feature>
<feature type="transmembrane region" description="Helical" evidence="7">
    <location>
        <begin position="269"/>
        <end position="296"/>
    </location>
</feature>
<accession>A0ABS7SCT1</accession>
<feature type="transmembrane region" description="Helical" evidence="7">
    <location>
        <begin position="417"/>
        <end position="443"/>
    </location>
</feature>
<feature type="transmembrane region" description="Helical" evidence="7">
    <location>
        <begin position="449"/>
        <end position="479"/>
    </location>
</feature>
<evidence type="ECO:0000256" key="1">
    <source>
        <dbReference type="ARBA" id="ARBA00004651"/>
    </source>
</evidence>
<reference evidence="9 10" key="1">
    <citation type="submission" date="2021-04" db="EMBL/GenBank/DDBJ databases">
        <title>Ruania sp. nov., isolated from sandy soil of mangrove forest.</title>
        <authorList>
            <person name="Ge X."/>
            <person name="Huang R."/>
            <person name="Liu W."/>
        </authorList>
    </citation>
    <scope>NUCLEOTIDE SEQUENCE [LARGE SCALE GENOMIC DNA]</scope>
    <source>
        <strain evidence="9 10">N2-46</strain>
    </source>
</reference>
<name>A0ABS7SCT1_9MICO</name>
<evidence type="ECO:0000256" key="5">
    <source>
        <dbReference type="ARBA" id="ARBA00023136"/>
    </source>
</evidence>
<protein>
    <submittedName>
        <fullName evidence="9">ABC transporter permease</fullName>
    </submittedName>
</protein>
<dbReference type="PANTHER" id="PTHR30572:SF4">
    <property type="entry name" value="ABC TRANSPORTER PERMEASE YTRF"/>
    <property type="match status" value="1"/>
</dbReference>
<keyword evidence="5 7" id="KW-0472">Membrane</keyword>
<dbReference type="InterPro" id="IPR050250">
    <property type="entry name" value="Macrolide_Exporter_MacB"/>
</dbReference>
<feature type="transmembrane region" description="Helical" evidence="7">
    <location>
        <begin position="783"/>
        <end position="811"/>
    </location>
</feature>
<gene>
    <name evidence="9" type="ORF">KCQ71_15470</name>
</gene>
<feature type="transmembrane region" description="Helical" evidence="7">
    <location>
        <begin position="734"/>
        <end position="762"/>
    </location>
</feature>
<evidence type="ECO:0000256" key="4">
    <source>
        <dbReference type="ARBA" id="ARBA00022989"/>
    </source>
</evidence>
<keyword evidence="4 7" id="KW-1133">Transmembrane helix</keyword>
<keyword evidence="10" id="KW-1185">Reference proteome</keyword>
<evidence type="ECO:0000256" key="7">
    <source>
        <dbReference type="SAM" id="Phobius"/>
    </source>
</evidence>
<keyword evidence="2" id="KW-1003">Cell membrane</keyword>
<feature type="transmembrane region" description="Helical" evidence="7">
    <location>
        <begin position="831"/>
        <end position="848"/>
    </location>
</feature>
<evidence type="ECO:0000256" key="6">
    <source>
        <dbReference type="ARBA" id="ARBA00038076"/>
    </source>
</evidence>
<dbReference type="EMBL" id="JAGSHT010000014">
    <property type="protein sequence ID" value="MBZ2197560.1"/>
    <property type="molecule type" value="Genomic_DNA"/>
</dbReference>
<comment type="caution">
    <text evidence="9">The sequence shown here is derived from an EMBL/GenBank/DDBJ whole genome shotgun (WGS) entry which is preliminary data.</text>
</comment>